<accession>A0A9Q1GIR8</accession>
<reference evidence="2" key="1">
    <citation type="submission" date="2022-04" db="EMBL/GenBank/DDBJ databases">
        <title>Carnegiea gigantea Genome sequencing and assembly v2.</title>
        <authorList>
            <person name="Copetti D."/>
            <person name="Sanderson M.J."/>
            <person name="Burquez A."/>
            <person name="Wojciechowski M.F."/>
        </authorList>
    </citation>
    <scope>NUCLEOTIDE SEQUENCE</scope>
    <source>
        <strain evidence="2">SGP5-SGP5p</strain>
        <tissue evidence="2">Aerial part</tissue>
    </source>
</reference>
<dbReference type="EMBL" id="JAKOGI010003155">
    <property type="protein sequence ID" value="KAJ8420778.1"/>
    <property type="molecule type" value="Genomic_DNA"/>
</dbReference>
<protein>
    <submittedName>
        <fullName evidence="2">Uncharacterized protein</fullName>
    </submittedName>
</protein>
<evidence type="ECO:0000313" key="3">
    <source>
        <dbReference type="Proteomes" id="UP001153076"/>
    </source>
</evidence>
<proteinExistence type="predicted"/>
<dbReference type="AlphaFoldDB" id="A0A9Q1GIR8"/>
<gene>
    <name evidence="2" type="ORF">Cgig2_011067</name>
</gene>
<evidence type="ECO:0000313" key="2">
    <source>
        <dbReference type="EMBL" id="KAJ8420778.1"/>
    </source>
</evidence>
<sequence>MAFPHFLRTSEMTLYVLENFKWDWREATFPPLPLIDNCQDLSPDFDLTEAKEAVQDFLLPKISQVVFYVMLLNDPVRQGVLSRGMIEILESALWSAFEEWVWRNRGNILWAQREYSMGRLSELDSSREESSESEDALPLPLLLEMSRYGRSYQGNFQLALKEGRTPPQPLPENYHNLCPDFILFDVEEAARDFHILKMAVIYAMVVNEALEVEVLSRDLVERLNSALEGLRWLQLNKHALLWHIAMDRSTKERGLGLRVFKRKARGREMLRLPLTLDLLMAEGYSEGNSRSTSSSHRMNVELATSSPSTSVRDEDSGSSSYYQSTFTSKRSHALYEVVTEGTVFPRAPNRWYPQNGPSTYFPDLRGLCNLKTLALEEKYFLPIGYRFITPDTDATSKLERYFFPLRTGAKVGTARSKAPYGVLEYPPREPQSTLVESLTKSWVVAPSSLVEPPKVIEEQVAIVEAFARALKGLRLIPSVSAPEKQIHNLESSNALLQGQIGDFQTERKK</sequence>
<comment type="caution">
    <text evidence="2">The sequence shown here is derived from an EMBL/GenBank/DDBJ whole genome shotgun (WGS) entry which is preliminary data.</text>
</comment>
<feature type="region of interest" description="Disordered" evidence="1">
    <location>
        <begin position="288"/>
        <end position="317"/>
    </location>
</feature>
<evidence type="ECO:0000256" key="1">
    <source>
        <dbReference type="SAM" id="MobiDB-lite"/>
    </source>
</evidence>
<organism evidence="2 3">
    <name type="scientific">Carnegiea gigantea</name>
    <dbReference type="NCBI Taxonomy" id="171969"/>
    <lineage>
        <taxon>Eukaryota</taxon>
        <taxon>Viridiplantae</taxon>
        <taxon>Streptophyta</taxon>
        <taxon>Embryophyta</taxon>
        <taxon>Tracheophyta</taxon>
        <taxon>Spermatophyta</taxon>
        <taxon>Magnoliopsida</taxon>
        <taxon>eudicotyledons</taxon>
        <taxon>Gunneridae</taxon>
        <taxon>Pentapetalae</taxon>
        <taxon>Caryophyllales</taxon>
        <taxon>Cactineae</taxon>
        <taxon>Cactaceae</taxon>
        <taxon>Cactoideae</taxon>
        <taxon>Echinocereeae</taxon>
        <taxon>Carnegiea</taxon>
    </lineage>
</organism>
<name>A0A9Q1GIR8_9CARY</name>
<dbReference type="Proteomes" id="UP001153076">
    <property type="component" value="Unassembled WGS sequence"/>
</dbReference>
<feature type="compositionally biased region" description="Polar residues" evidence="1">
    <location>
        <begin position="288"/>
        <end position="310"/>
    </location>
</feature>
<keyword evidence="3" id="KW-1185">Reference proteome</keyword>